<evidence type="ECO:0000256" key="4">
    <source>
        <dbReference type="ARBA" id="ARBA00008312"/>
    </source>
</evidence>
<evidence type="ECO:0000313" key="25">
    <source>
        <dbReference type="Proteomes" id="UP000693970"/>
    </source>
</evidence>
<accession>A0A9K3L1X3</accession>
<evidence type="ECO:0000256" key="6">
    <source>
        <dbReference type="ARBA" id="ARBA00013223"/>
    </source>
</evidence>
<comment type="similarity">
    <text evidence="3">Belongs to the class-I aminoacyl-tRNA synthetase family. Glutamate--tRNA ligase type 1 subfamily.</text>
</comment>
<evidence type="ECO:0000256" key="17">
    <source>
        <dbReference type="ARBA" id="ARBA00030865"/>
    </source>
</evidence>
<evidence type="ECO:0000256" key="21">
    <source>
        <dbReference type="SAM" id="SignalP"/>
    </source>
</evidence>
<dbReference type="InterPro" id="IPR001412">
    <property type="entry name" value="aa-tRNA-synth_I_CS"/>
</dbReference>
<dbReference type="GO" id="GO:0004324">
    <property type="term" value="F:ferredoxin-NADP+ reductase activity"/>
    <property type="evidence" value="ECO:0007669"/>
    <property type="project" value="UniProtKB-EC"/>
</dbReference>
<evidence type="ECO:0000256" key="3">
    <source>
        <dbReference type="ARBA" id="ARBA00007894"/>
    </source>
</evidence>
<keyword evidence="14" id="KW-0648">Protein biosynthesis</keyword>
<keyword evidence="16" id="KW-0030">Aminoacyl-tRNA synthetase</keyword>
<dbReference type="InterPro" id="IPR049940">
    <property type="entry name" value="GluQ/Sye"/>
</dbReference>
<dbReference type="InterPro" id="IPR035442">
    <property type="entry name" value="FNR_plant_Cyanobacteria"/>
</dbReference>
<dbReference type="InterPro" id="IPR045462">
    <property type="entry name" value="aa-tRNA-synth_I_cd-bd"/>
</dbReference>
<keyword evidence="7" id="KW-0436">Ligase</keyword>
<evidence type="ECO:0000256" key="18">
    <source>
        <dbReference type="ARBA" id="ARBA00047776"/>
    </source>
</evidence>
<dbReference type="PROSITE" id="PS50886">
    <property type="entry name" value="TRBD"/>
    <property type="match status" value="1"/>
</dbReference>
<keyword evidence="15" id="KW-0560">Oxidoreductase</keyword>
<evidence type="ECO:0000259" key="22">
    <source>
        <dbReference type="PROSITE" id="PS50886"/>
    </source>
</evidence>
<dbReference type="Pfam" id="PF00749">
    <property type="entry name" value="tRNA-synt_1c"/>
    <property type="match status" value="1"/>
</dbReference>
<evidence type="ECO:0000313" key="24">
    <source>
        <dbReference type="EMBL" id="KAG7354109.1"/>
    </source>
</evidence>
<dbReference type="NCBIfam" id="TIGR00464">
    <property type="entry name" value="gltX_bact"/>
    <property type="match status" value="1"/>
</dbReference>
<dbReference type="InterPro" id="IPR001433">
    <property type="entry name" value="OxRdtase_FAD/NAD-bd"/>
</dbReference>
<dbReference type="CDD" id="cd02799">
    <property type="entry name" value="tRNA_bind_EMAP-II_like"/>
    <property type="match status" value="1"/>
</dbReference>
<evidence type="ECO:0000256" key="15">
    <source>
        <dbReference type="ARBA" id="ARBA00023002"/>
    </source>
</evidence>
<dbReference type="EMBL" id="JAGRRH010000016">
    <property type="protein sequence ID" value="KAG7354109.1"/>
    <property type="molecule type" value="Genomic_DNA"/>
</dbReference>
<evidence type="ECO:0000256" key="1">
    <source>
        <dbReference type="ARBA" id="ARBA00001974"/>
    </source>
</evidence>
<gene>
    <name evidence="24" type="ORF">IV203_003465</name>
</gene>
<dbReference type="FunFam" id="3.40.50.620:FF:000045">
    <property type="entry name" value="Glutamate--tRNA ligase, mitochondrial"/>
    <property type="match status" value="1"/>
</dbReference>
<dbReference type="PROSITE" id="PS51384">
    <property type="entry name" value="FAD_FR"/>
    <property type="match status" value="1"/>
</dbReference>
<dbReference type="EC" id="1.18.1.2" evidence="6"/>
<dbReference type="AlphaFoldDB" id="A0A9K3L1X3"/>
<dbReference type="GO" id="GO:0006424">
    <property type="term" value="P:glutamyl-tRNA aminoacylation"/>
    <property type="evidence" value="ECO:0007669"/>
    <property type="project" value="InterPro"/>
</dbReference>
<reference evidence="24" key="1">
    <citation type="journal article" date="2021" name="Sci. Rep.">
        <title>Diploid genomic architecture of Nitzschia inconspicua, an elite biomass production diatom.</title>
        <authorList>
            <person name="Oliver A."/>
            <person name="Podell S."/>
            <person name="Pinowska A."/>
            <person name="Traller J.C."/>
            <person name="Smith S.R."/>
            <person name="McClure R."/>
            <person name="Beliaev A."/>
            <person name="Bohutskyi P."/>
            <person name="Hill E.A."/>
            <person name="Rabines A."/>
            <person name="Zheng H."/>
            <person name="Allen L.Z."/>
            <person name="Kuo A."/>
            <person name="Grigoriev I.V."/>
            <person name="Allen A.E."/>
            <person name="Hazlebeck D."/>
            <person name="Allen E.E."/>
        </authorList>
    </citation>
    <scope>NUCLEOTIDE SEQUENCE</scope>
    <source>
        <strain evidence="24">Hildebrandi</strain>
    </source>
</reference>
<evidence type="ECO:0000256" key="8">
    <source>
        <dbReference type="ARBA" id="ARBA00022630"/>
    </source>
</evidence>
<keyword evidence="9" id="KW-0547">Nucleotide-binding</keyword>
<dbReference type="InterPro" id="IPR033910">
    <property type="entry name" value="GluRS_core"/>
</dbReference>
<dbReference type="InterPro" id="IPR004527">
    <property type="entry name" value="Glu-tRNA-ligase_bac/mito"/>
</dbReference>
<dbReference type="PIRSF" id="PIRSF501178">
    <property type="entry name" value="FNR-PetH"/>
    <property type="match status" value="1"/>
</dbReference>
<dbReference type="InterPro" id="IPR020058">
    <property type="entry name" value="Glu/Gln-tRNA-synth_Ib_cat-dom"/>
</dbReference>
<dbReference type="GO" id="GO:0005739">
    <property type="term" value="C:mitochondrion"/>
    <property type="evidence" value="ECO:0007669"/>
    <property type="project" value="UniProtKB-SubCell"/>
</dbReference>
<dbReference type="Pfam" id="PF19269">
    <property type="entry name" value="Anticodon_2"/>
    <property type="match status" value="1"/>
</dbReference>
<sequence length="1225" mass="135735">MHWEKKIMTLVAAFACGSRFASAFVRQPSNALRSASFSSAAKKSAIGAGLRRQRPKTNSESLFRLIDRLQKEEGKLLDIRHGAWQLPMAATLDVDNVTQQPQLPPTFPLAGKNVLEVPPRLRFAPSPTGSLHVGGARTALYNWLLAKKGQIEFPNSESAFVLRVEDTDLARSTKESEESVLNDLRWLGLIWDEGPTDIPDISGCGPYRQSERGNIYIQAAERLLQEGKAYRCFCTTEELEEMKAQQEAAGIPPRYDGRWRDAPQEEINKMMDAGKPYTIRFKVPEGSRVVIDDVVRGTVAWDAEATVGDFILLRSNGVPVYNFCVAVDDALMGISTVVRAEEHLTNTVRQGLVLDALGAPRPRYAHCSLILGEDKQKLSKRHGATSCNQFRLDGFLPDAMINYLALLGWNDGTDNEIFTREELIDAFQLERVVKSPSVFDMEKLRWVNQQHMKMLPLNDLVELVKEQFVLEGILKDGVTTSNLGVVNMAFAATALSRERMQTTKDAVLGAKKILGYGLPAKFEDLKDEEAKQMIKQGNFYGLSQRILKEYDAGEFPLPNKEDPMAAFQDAIGEAMDKSTPCTFTQSYQAHMKNMAKEMGVKGKNLFHPVRLALTGEMSGQDVTKQLSLLAMATADDSVIDAKKVGIVSLAERMERLRSFCESIPAEFREPKSKSNDKNDEKEAASASVNGADASVSTSISGSAVGASTKDPKDDYDGPPISALDIRVGRITKVWEHPEADKLYCEEIDVGEAEPRTIASGLRPYLQPEDMEGRLVLVLCNLKERKLVGFPSHGMVLCASNSDHSDVRLVNPPIDAKIGERVTIPDFDFEGEEGEPFAENKIGKKKVFESIAPYLVTSKYGVPEFLGRPFMTSAGVCTSPIPDGTTTMKIAFCFAAFLASASAFAPVSKSAFSTQLAAEDFLEAEPYYDQSTVPVNVYKNKAPFTGKIVSTKRIVGPKATGETCHIIIDHNGDFPYWEGQSWGVIPPGTREKDGKPHSVRLYSIASSRYGDDMTGKTGSLCVRRATYWCPELQAEDPAKKGVCSNFLCDTKPGDEVMMTGPAGKVMLMPEEDPNTDYIMVATGTGIAPYRGFIRRLFFEDTPAAKAYKGQAWLFLGVANSDALLYDDEFQEAKKKFPNNFRLDYALSREQTNQKGGKMYIQDKVEEYADEVFNKLENGAHIYFCGLKGMMPGIQDMLQGVAEKKGLDYEEWLKGLKAKKQWHVEVY</sequence>
<comment type="subcellular location">
    <subcellularLocation>
        <location evidence="2">Mitochondrion</location>
    </subcellularLocation>
</comment>
<dbReference type="GO" id="GO:0000049">
    <property type="term" value="F:tRNA binding"/>
    <property type="evidence" value="ECO:0007669"/>
    <property type="project" value="UniProtKB-UniRule"/>
</dbReference>
<keyword evidence="11" id="KW-0067">ATP-binding</keyword>
<dbReference type="Pfam" id="PF01588">
    <property type="entry name" value="tRNA_bind"/>
    <property type="match status" value="1"/>
</dbReference>
<protein>
    <recommendedName>
        <fullName evidence="17">Glutamyl-tRNA synthetase</fullName>
        <ecNumber evidence="6">1.18.1.2</ecNumber>
        <ecNumber evidence="5">6.1.1.17</ecNumber>
    </recommendedName>
</protein>
<dbReference type="Pfam" id="PF00175">
    <property type="entry name" value="NAD_binding_1"/>
    <property type="match status" value="1"/>
</dbReference>
<evidence type="ECO:0000256" key="11">
    <source>
        <dbReference type="ARBA" id="ARBA00022840"/>
    </source>
</evidence>
<keyword evidence="13 19" id="KW-0694">RNA-binding</keyword>
<comment type="similarity">
    <text evidence="4">Belongs to the ferredoxin--NADP reductase type 1 family.</text>
</comment>
<evidence type="ECO:0000256" key="10">
    <source>
        <dbReference type="ARBA" id="ARBA00022827"/>
    </source>
</evidence>
<dbReference type="FunFam" id="3.40.50.80:FF:000008">
    <property type="entry name" value="Ferredoxin--NADP reductase, chloroplastic"/>
    <property type="match status" value="1"/>
</dbReference>
<evidence type="ECO:0000256" key="16">
    <source>
        <dbReference type="ARBA" id="ARBA00023146"/>
    </source>
</evidence>
<keyword evidence="12" id="KW-0521">NADP</keyword>
<feature type="signal peptide" evidence="21">
    <location>
        <begin position="1"/>
        <end position="23"/>
    </location>
</feature>
<dbReference type="PROSITE" id="PS00178">
    <property type="entry name" value="AA_TRNA_LIGASE_I"/>
    <property type="match status" value="1"/>
</dbReference>
<evidence type="ECO:0000256" key="13">
    <source>
        <dbReference type="ARBA" id="ARBA00022884"/>
    </source>
</evidence>
<keyword evidence="25" id="KW-1185">Reference proteome</keyword>
<dbReference type="HAMAP" id="MF_00022">
    <property type="entry name" value="Glu_tRNA_synth_type1"/>
    <property type="match status" value="1"/>
</dbReference>
<dbReference type="GO" id="GO:0008270">
    <property type="term" value="F:zinc ion binding"/>
    <property type="evidence" value="ECO:0007669"/>
    <property type="project" value="InterPro"/>
</dbReference>
<keyword evidence="19" id="KW-0820">tRNA-binding</keyword>
<feature type="compositionally biased region" description="Basic and acidic residues" evidence="20">
    <location>
        <begin position="668"/>
        <end position="683"/>
    </location>
</feature>
<dbReference type="EC" id="6.1.1.17" evidence="5"/>
<reference evidence="24" key="2">
    <citation type="submission" date="2021-04" db="EMBL/GenBank/DDBJ databases">
        <authorList>
            <person name="Podell S."/>
        </authorList>
    </citation>
    <scope>NUCLEOTIDE SEQUENCE</scope>
    <source>
        <strain evidence="24">Hildebrandi</strain>
    </source>
</reference>
<organism evidence="24 25">
    <name type="scientific">Nitzschia inconspicua</name>
    <dbReference type="NCBI Taxonomy" id="303405"/>
    <lineage>
        <taxon>Eukaryota</taxon>
        <taxon>Sar</taxon>
        <taxon>Stramenopiles</taxon>
        <taxon>Ochrophyta</taxon>
        <taxon>Bacillariophyta</taxon>
        <taxon>Bacillariophyceae</taxon>
        <taxon>Bacillariophycidae</taxon>
        <taxon>Bacillariales</taxon>
        <taxon>Bacillariaceae</taxon>
        <taxon>Nitzschia</taxon>
    </lineage>
</organism>
<dbReference type="FunFam" id="2.40.50.140:FF:000225">
    <property type="entry name" value="tyrosine--tRNA ligase, cytoplasmic"/>
    <property type="match status" value="1"/>
</dbReference>
<dbReference type="GO" id="GO:0004818">
    <property type="term" value="F:glutamate-tRNA ligase activity"/>
    <property type="evidence" value="ECO:0007669"/>
    <property type="project" value="UniProtKB-EC"/>
</dbReference>
<evidence type="ECO:0000256" key="5">
    <source>
        <dbReference type="ARBA" id="ARBA00012835"/>
    </source>
</evidence>
<evidence type="ECO:0000256" key="2">
    <source>
        <dbReference type="ARBA" id="ARBA00004173"/>
    </source>
</evidence>
<evidence type="ECO:0000256" key="19">
    <source>
        <dbReference type="PROSITE-ProRule" id="PRU00209"/>
    </source>
</evidence>
<dbReference type="InterPro" id="IPR017927">
    <property type="entry name" value="FAD-bd_FR_type"/>
</dbReference>
<keyword evidence="8" id="KW-0285">Flavoprotein</keyword>
<dbReference type="InterPro" id="IPR002547">
    <property type="entry name" value="tRNA-bd_dom"/>
</dbReference>
<evidence type="ECO:0000256" key="20">
    <source>
        <dbReference type="SAM" id="MobiDB-lite"/>
    </source>
</evidence>
<dbReference type="InterPro" id="IPR015701">
    <property type="entry name" value="FNR"/>
</dbReference>
<dbReference type="CDD" id="cd00808">
    <property type="entry name" value="GluRS_core"/>
    <property type="match status" value="1"/>
</dbReference>
<evidence type="ECO:0000256" key="9">
    <source>
        <dbReference type="ARBA" id="ARBA00022741"/>
    </source>
</evidence>
<feature type="domain" description="TRNA-binding" evidence="22">
    <location>
        <begin position="719"/>
        <end position="822"/>
    </location>
</feature>
<keyword evidence="10" id="KW-0274">FAD</keyword>
<evidence type="ECO:0000256" key="7">
    <source>
        <dbReference type="ARBA" id="ARBA00022598"/>
    </source>
</evidence>
<dbReference type="PIRSF" id="PIRSF000361">
    <property type="entry name" value="Frd-NADP+_RD"/>
    <property type="match status" value="1"/>
</dbReference>
<comment type="catalytic activity">
    <reaction evidence="18">
        <text>2 reduced [2Fe-2S]-[ferredoxin] + NADP(+) + H(+) = 2 oxidized [2Fe-2S]-[ferredoxin] + NADPH</text>
        <dbReference type="Rhea" id="RHEA:20125"/>
        <dbReference type="Rhea" id="RHEA-COMP:10000"/>
        <dbReference type="Rhea" id="RHEA-COMP:10001"/>
        <dbReference type="ChEBI" id="CHEBI:15378"/>
        <dbReference type="ChEBI" id="CHEBI:33737"/>
        <dbReference type="ChEBI" id="CHEBI:33738"/>
        <dbReference type="ChEBI" id="CHEBI:57783"/>
        <dbReference type="ChEBI" id="CHEBI:58349"/>
        <dbReference type="EC" id="1.18.1.2"/>
    </reaction>
</comment>
<dbReference type="GO" id="GO:0005524">
    <property type="term" value="F:ATP binding"/>
    <property type="evidence" value="ECO:0007669"/>
    <property type="project" value="UniProtKB-KW"/>
</dbReference>
<dbReference type="PANTHER" id="PTHR43311">
    <property type="entry name" value="GLUTAMATE--TRNA LIGASE"/>
    <property type="match status" value="1"/>
</dbReference>
<evidence type="ECO:0000259" key="23">
    <source>
        <dbReference type="PROSITE" id="PS51384"/>
    </source>
</evidence>
<dbReference type="Proteomes" id="UP000693970">
    <property type="component" value="Unassembled WGS sequence"/>
</dbReference>
<name>A0A9K3L1X3_9STRA</name>
<comment type="cofactor">
    <cofactor evidence="1">
        <name>FAD</name>
        <dbReference type="ChEBI" id="CHEBI:57692"/>
    </cofactor>
</comment>
<proteinExistence type="inferred from homology"/>
<keyword evidence="21" id="KW-0732">Signal</keyword>
<feature type="chain" id="PRO_5039935874" description="Glutamyl-tRNA synthetase" evidence="21">
    <location>
        <begin position="24"/>
        <end position="1225"/>
    </location>
</feature>
<feature type="domain" description="FAD-binding FR-type" evidence="23">
    <location>
        <begin position="940"/>
        <end position="1067"/>
    </location>
</feature>
<feature type="region of interest" description="Disordered" evidence="20">
    <location>
        <begin position="668"/>
        <end position="718"/>
    </location>
</feature>
<dbReference type="OrthoDB" id="428822at2759"/>
<evidence type="ECO:0000256" key="14">
    <source>
        <dbReference type="ARBA" id="ARBA00022917"/>
    </source>
</evidence>
<dbReference type="PANTHER" id="PTHR43311:SF2">
    <property type="entry name" value="GLUTAMATE--TRNA LIGASE, MITOCHONDRIAL-RELATED"/>
    <property type="match status" value="1"/>
</dbReference>
<dbReference type="CDD" id="cd06208">
    <property type="entry name" value="CYPOR_like_FNR"/>
    <property type="match status" value="1"/>
</dbReference>
<comment type="caution">
    <text evidence="24">The sequence shown here is derived from an EMBL/GenBank/DDBJ whole genome shotgun (WGS) entry which is preliminary data.</text>
</comment>
<evidence type="ECO:0000256" key="12">
    <source>
        <dbReference type="ARBA" id="ARBA00022857"/>
    </source>
</evidence>